<dbReference type="PRINTS" id="PR00322">
    <property type="entry name" value="G10"/>
</dbReference>
<evidence type="ECO:0000313" key="5">
    <source>
        <dbReference type="Proteomes" id="UP001521116"/>
    </source>
</evidence>
<evidence type="ECO:0000256" key="3">
    <source>
        <dbReference type="ARBA" id="ARBA00023242"/>
    </source>
</evidence>
<evidence type="ECO:0000256" key="2">
    <source>
        <dbReference type="ARBA" id="ARBA00005287"/>
    </source>
</evidence>
<dbReference type="Pfam" id="PF01125">
    <property type="entry name" value="BUD31"/>
    <property type="match status" value="1"/>
</dbReference>
<keyword evidence="3" id="KW-0539">Nucleus</keyword>
<reference evidence="4 5" key="1">
    <citation type="submission" date="2024-02" db="EMBL/GenBank/DDBJ databases">
        <title>De novo assembly and annotation of 12 fungi associated with fruit tree decline syndrome in Ontario, Canada.</title>
        <authorList>
            <person name="Sulman M."/>
            <person name="Ellouze W."/>
            <person name="Ilyukhin E."/>
        </authorList>
    </citation>
    <scope>NUCLEOTIDE SEQUENCE [LARGE SCALE GENOMIC DNA]</scope>
    <source>
        <strain evidence="4 5">M1-105</strain>
    </source>
</reference>
<dbReference type="PANTHER" id="PTHR19411">
    <property type="entry name" value="PROTEIN BUD31-RELATED"/>
    <property type="match status" value="1"/>
</dbReference>
<comment type="caution">
    <text evidence="4">The sequence shown here is derived from an EMBL/GenBank/DDBJ whole genome shotgun (WGS) entry which is preliminary data.</text>
</comment>
<evidence type="ECO:0000256" key="1">
    <source>
        <dbReference type="ARBA" id="ARBA00004123"/>
    </source>
</evidence>
<dbReference type="EMBL" id="JAJVDC020000090">
    <property type="protein sequence ID" value="KAL1625863.1"/>
    <property type="molecule type" value="Genomic_DNA"/>
</dbReference>
<comment type="subcellular location">
    <subcellularLocation>
        <location evidence="1">Nucleus</location>
    </subcellularLocation>
</comment>
<dbReference type="PANTHER" id="PTHR19411:SF0">
    <property type="entry name" value="PROTEIN BUD31 HOMOLOG"/>
    <property type="match status" value="1"/>
</dbReference>
<accession>A0ABR3SNP3</accession>
<proteinExistence type="inferred from homology"/>
<name>A0ABR3SNP3_9PEZI</name>
<comment type="similarity">
    <text evidence="2">Belongs to the BUD31 (G10) family.</text>
</comment>
<protein>
    <submittedName>
        <fullName evidence="4">Component of the SF3b subcomplex of the U2 snRNP</fullName>
    </submittedName>
</protein>
<dbReference type="PROSITE" id="PS00997">
    <property type="entry name" value="G10_1"/>
    <property type="match status" value="1"/>
</dbReference>
<dbReference type="InterPro" id="IPR001748">
    <property type="entry name" value="BUD31"/>
</dbReference>
<gene>
    <name evidence="4" type="primary">BUD31</name>
    <name evidence="4" type="ORF">SLS56_007182</name>
</gene>
<evidence type="ECO:0000313" key="4">
    <source>
        <dbReference type="EMBL" id="KAL1625863.1"/>
    </source>
</evidence>
<sequence length="156" mass="18405">MPVVRTSKGYGRKKAPPEGYEDIEDTLLEYENAMKDALNASHEGKKRQEVQWPIFEITHKRSRYIWDLYNDEKISRALYDWCLKNGKADANLIAKWKKQGYENLCCLRCIQTKETNFNSTCICRVPRDQLKEDHVIQCRLREDPNGTEASWRMCRA</sequence>
<dbReference type="InterPro" id="IPR018230">
    <property type="entry name" value="BUD31/G10-rel_CS"/>
</dbReference>
<keyword evidence="5" id="KW-1185">Reference proteome</keyword>
<dbReference type="Proteomes" id="UP001521116">
    <property type="component" value="Unassembled WGS sequence"/>
</dbReference>
<organism evidence="4 5">
    <name type="scientific">Neofusicoccum ribis</name>
    <dbReference type="NCBI Taxonomy" id="45134"/>
    <lineage>
        <taxon>Eukaryota</taxon>
        <taxon>Fungi</taxon>
        <taxon>Dikarya</taxon>
        <taxon>Ascomycota</taxon>
        <taxon>Pezizomycotina</taxon>
        <taxon>Dothideomycetes</taxon>
        <taxon>Dothideomycetes incertae sedis</taxon>
        <taxon>Botryosphaeriales</taxon>
        <taxon>Botryosphaeriaceae</taxon>
        <taxon>Neofusicoccum</taxon>
    </lineage>
</organism>